<accession>A0AAN9FY26</accession>
<dbReference type="AlphaFoldDB" id="A0AAN9FY26"/>
<proteinExistence type="predicted"/>
<feature type="signal peptide" evidence="1">
    <location>
        <begin position="1"/>
        <end position="24"/>
    </location>
</feature>
<organism evidence="2 3">
    <name type="scientific">Clitoria ternatea</name>
    <name type="common">Butterfly pea</name>
    <dbReference type="NCBI Taxonomy" id="43366"/>
    <lineage>
        <taxon>Eukaryota</taxon>
        <taxon>Viridiplantae</taxon>
        <taxon>Streptophyta</taxon>
        <taxon>Embryophyta</taxon>
        <taxon>Tracheophyta</taxon>
        <taxon>Spermatophyta</taxon>
        <taxon>Magnoliopsida</taxon>
        <taxon>eudicotyledons</taxon>
        <taxon>Gunneridae</taxon>
        <taxon>Pentapetalae</taxon>
        <taxon>rosids</taxon>
        <taxon>fabids</taxon>
        <taxon>Fabales</taxon>
        <taxon>Fabaceae</taxon>
        <taxon>Papilionoideae</taxon>
        <taxon>50 kb inversion clade</taxon>
        <taxon>NPAAA clade</taxon>
        <taxon>indigoferoid/millettioid clade</taxon>
        <taxon>Phaseoleae</taxon>
        <taxon>Clitoria</taxon>
    </lineage>
</organism>
<comment type="caution">
    <text evidence="2">The sequence shown here is derived from an EMBL/GenBank/DDBJ whole genome shotgun (WGS) entry which is preliminary data.</text>
</comment>
<keyword evidence="1" id="KW-0732">Signal</keyword>
<reference evidence="2 3" key="1">
    <citation type="submission" date="2024-01" db="EMBL/GenBank/DDBJ databases">
        <title>The genomes of 5 underutilized Papilionoideae crops provide insights into root nodulation and disease resistance.</title>
        <authorList>
            <person name="Yuan L."/>
        </authorList>
    </citation>
    <scope>NUCLEOTIDE SEQUENCE [LARGE SCALE GENOMIC DNA]</scope>
    <source>
        <strain evidence="2">LY-2023</strain>
        <tissue evidence="2">Leaf</tissue>
    </source>
</reference>
<feature type="chain" id="PRO_5042982021" evidence="1">
    <location>
        <begin position="25"/>
        <end position="69"/>
    </location>
</feature>
<name>A0AAN9FY26_CLITE</name>
<dbReference type="Proteomes" id="UP001359559">
    <property type="component" value="Unassembled WGS sequence"/>
</dbReference>
<dbReference type="EMBL" id="JAYKXN010000006">
    <property type="protein sequence ID" value="KAK7280503.1"/>
    <property type="molecule type" value="Genomic_DNA"/>
</dbReference>
<keyword evidence="3" id="KW-1185">Reference proteome</keyword>
<protein>
    <submittedName>
        <fullName evidence="2">Uncharacterized protein</fullName>
    </submittedName>
</protein>
<gene>
    <name evidence="2" type="ORF">RJT34_25567</name>
</gene>
<evidence type="ECO:0000256" key="1">
    <source>
        <dbReference type="SAM" id="SignalP"/>
    </source>
</evidence>
<sequence length="69" mass="8016">MCIFFVYYLFLAHVLIRFFIPNEASVKATQVEARGIAFAANNWQLQLEIQNLKHVELQPAIALQTCKEY</sequence>
<evidence type="ECO:0000313" key="3">
    <source>
        <dbReference type="Proteomes" id="UP001359559"/>
    </source>
</evidence>
<evidence type="ECO:0000313" key="2">
    <source>
        <dbReference type="EMBL" id="KAK7280503.1"/>
    </source>
</evidence>